<organism evidence="1 2">
    <name type="scientific">Dactylosporangium salmoneum</name>
    <dbReference type="NCBI Taxonomy" id="53361"/>
    <lineage>
        <taxon>Bacteria</taxon>
        <taxon>Bacillati</taxon>
        <taxon>Actinomycetota</taxon>
        <taxon>Actinomycetes</taxon>
        <taxon>Micromonosporales</taxon>
        <taxon>Micromonosporaceae</taxon>
        <taxon>Dactylosporangium</taxon>
    </lineage>
</organism>
<name>A0ABN3GAF5_9ACTN</name>
<evidence type="ECO:0000313" key="2">
    <source>
        <dbReference type="Proteomes" id="UP001501444"/>
    </source>
</evidence>
<keyword evidence="2" id="KW-1185">Reference proteome</keyword>
<evidence type="ECO:0000313" key="1">
    <source>
        <dbReference type="EMBL" id="GAA2346911.1"/>
    </source>
</evidence>
<protein>
    <submittedName>
        <fullName evidence="1">Uncharacterized protein</fullName>
    </submittedName>
</protein>
<dbReference type="EMBL" id="BAAARV010000025">
    <property type="protein sequence ID" value="GAA2346911.1"/>
    <property type="molecule type" value="Genomic_DNA"/>
</dbReference>
<proteinExistence type="predicted"/>
<comment type="caution">
    <text evidence="1">The sequence shown here is derived from an EMBL/GenBank/DDBJ whole genome shotgun (WGS) entry which is preliminary data.</text>
</comment>
<dbReference type="RefSeq" id="WP_344613349.1">
    <property type="nucleotide sequence ID" value="NZ_BAAARV010000025.1"/>
</dbReference>
<dbReference type="Proteomes" id="UP001501444">
    <property type="component" value="Unassembled WGS sequence"/>
</dbReference>
<reference evidence="1 2" key="1">
    <citation type="journal article" date="2019" name="Int. J. Syst. Evol. Microbiol.">
        <title>The Global Catalogue of Microorganisms (GCM) 10K type strain sequencing project: providing services to taxonomists for standard genome sequencing and annotation.</title>
        <authorList>
            <consortium name="The Broad Institute Genomics Platform"/>
            <consortium name="The Broad Institute Genome Sequencing Center for Infectious Disease"/>
            <person name="Wu L."/>
            <person name="Ma J."/>
        </authorList>
    </citation>
    <scope>NUCLEOTIDE SEQUENCE [LARGE SCALE GENOMIC DNA]</scope>
    <source>
        <strain evidence="1 2">JCM 3272</strain>
    </source>
</reference>
<sequence>MTANPVRNCVGCGQRDDAPRHVMVVGDTYVPWHLDCHVIAAACSVCEHQLAGVGGVDGNPKGDALREHLISLPPVEVEHVPNGDDSDLYDLTTAVITEA</sequence>
<gene>
    <name evidence="1" type="ORF">GCM10010170_034000</name>
</gene>
<accession>A0ABN3GAF5</accession>